<sequence>MKGYHNAQVNGNKQQRDFTIKIKLKDVNGAKMIEHTVLGENVVIKEPNTRSHVDSAVQDTAHKEVKESDKFKKIPEDFVFSASHVLADTFLGPGNKKALNLLITSQDYNVKEMGKAEKNLRATMEDIEDEMKAAYNADFATFDIQITSQIYLKMNYLKQLI</sequence>
<gene>
    <name evidence="2" type="ORF">HNQ88_004831</name>
</gene>
<evidence type="ECO:0000313" key="2">
    <source>
        <dbReference type="EMBL" id="MDR6241744.1"/>
    </source>
</evidence>
<evidence type="ECO:0000313" key="3">
    <source>
        <dbReference type="Proteomes" id="UP001185092"/>
    </source>
</evidence>
<organism evidence="2 3">
    <name type="scientific">Aureibacter tunicatorum</name>
    <dbReference type="NCBI Taxonomy" id="866807"/>
    <lineage>
        <taxon>Bacteria</taxon>
        <taxon>Pseudomonadati</taxon>
        <taxon>Bacteroidota</taxon>
        <taxon>Cytophagia</taxon>
        <taxon>Cytophagales</taxon>
        <taxon>Persicobacteraceae</taxon>
        <taxon>Aureibacter</taxon>
    </lineage>
</organism>
<proteinExistence type="predicted"/>
<dbReference type="RefSeq" id="WP_309942792.1">
    <property type="nucleotide sequence ID" value="NZ_AP025309.1"/>
</dbReference>
<keyword evidence="3" id="KW-1185">Reference proteome</keyword>
<reference evidence="2" key="1">
    <citation type="submission" date="2023-07" db="EMBL/GenBank/DDBJ databases">
        <title>Genomic Encyclopedia of Type Strains, Phase IV (KMG-IV): sequencing the most valuable type-strain genomes for metagenomic binning, comparative biology and taxonomic classification.</title>
        <authorList>
            <person name="Goeker M."/>
        </authorList>
    </citation>
    <scope>NUCLEOTIDE SEQUENCE</scope>
    <source>
        <strain evidence="2">DSM 26174</strain>
    </source>
</reference>
<name>A0AAE3XU52_9BACT</name>
<dbReference type="AlphaFoldDB" id="A0AAE3XU52"/>
<accession>A0AAE3XU52</accession>
<dbReference type="EMBL" id="JAVDQD010000011">
    <property type="protein sequence ID" value="MDR6241744.1"/>
    <property type="molecule type" value="Genomic_DNA"/>
</dbReference>
<keyword evidence="1" id="KW-0175">Coiled coil</keyword>
<feature type="coiled-coil region" evidence="1">
    <location>
        <begin position="110"/>
        <end position="137"/>
    </location>
</feature>
<comment type="caution">
    <text evidence="2">The sequence shown here is derived from an EMBL/GenBank/DDBJ whole genome shotgun (WGS) entry which is preliminary data.</text>
</comment>
<evidence type="ECO:0000256" key="1">
    <source>
        <dbReference type="SAM" id="Coils"/>
    </source>
</evidence>
<protein>
    <submittedName>
        <fullName evidence="2">Uncharacterized protein</fullName>
    </submittedName>
</protein>
<dbReference type="Proteomes" id="UP001185092">
    <property type="component" value="Unassembled WGS sequence"/>
</dbReference>